<evidence type="ECO:0000313" key="10">
    <source>
        <dbReference type="RefSeq" id="XP_005096756.1"/>
    </source>
</evidence>
<sequence>MAQNRTTENHVTREVCVSEGKVSFIKDQIGTFEDCTVEYNHNTAKVLMRGAKDKVNARYREILMSLNEIHEKCIELTLAQKTILSTEEGRLFLNNFLSNYQWHFRAEELGLVVLTKNDQELGSCIQALTSRLNGKEHVPFDGEVTEARLLEIEKDLDLLVKLSHDKDCITIEGVTEDVAIAKREILELRDEFLFCKEEMSVDGQEAIFIKSHLSDEFDNLFSGLAVEKRFNQHGELFVSLKGTKSKIAEVKRKFNAFVSSVTSRTITFCLDQSQSYLLSKGKELYQDKMKTIERERKCSIVFPVNSTEVTETAFLNNDLGSNTDIPASGEIVKNLSNSCKLHIKHSKDITDETSDVLVCPINEKTSQHTAVLNRFKDLCPGIIEELASEKGKNPSSRTYVTRQSLGNLRCKAVVHVVLKKLRDPSSDQDLEQQIVNALQQAVAQGTEAKSVSFPVMGYGRAFKFSVQSAARIAVDAVKRFVTSAQTSSLTDIVFLAPEDTLFKQFQQCLGSSSAPAAEKRRAPPVNFDVLVAGTKDTDFTQLRSEIWRVFEVTCLGHEEYTHNFPENLSHDFHVQVEELAKQFGVLVEKSKTNKAGYRVSGTTKGRQQLIEAIKKIQIKFENKMIFFKEKRGSVEFIKHAAVSDDKFPSYWLQNSSNRDQQAIKRVDVDKKTAAAITDMTKKLFDGRKVGLGKDARGLSHNNIKVIKIERLENCHLFESYEVCRRRLLKKMAKQEIACLDISKLKSQSPKESFTSGGGVASTENLESFIKTELLCHEINEHYLFHGCNDFALEDILNNGFDFRLGSEGGMFGKGVYFAENPTKADQYADGKDSRSSADTKLTMILARVLLGDPFLCGKVFVGGPGDKKLVRPPCKTCFADYCRCPDKKFFDSVMGQGWLFREFVIYEKHVCYPEYIITYVRV</sequence>
<dbReference type="PROSITE" id="PS51059">
    <property type="entry name" value="PARP_CATALYTIC"/>
    <property type="match status" value="1"/>
</dbReference>
<dbReference type="Pfam" id="PF01661">
    <property type="entry name" value="Macro"/>
    <property type="match status" value="1"/>
</dbReference>
<keyword evidence="3 6" id="KW-0808">Transferase</keyword>
<keyword evidence="4 6" id="KW-0520">NAD</keyword>
<evidence type="ECO:0000259" key="7">
    <source>
        <dbReference type="PROSITE" id="PS51059"/>
    </source>
</evidence>
<dbReference type="PANTHER" id="PTHR14453">
    <property type="entry name" value="PARP/ZINC FINGER CCCH TYPE DOMAIN CONTAINING PROTEIN"/>
    <property type="match status" value="1"/>
</dbReference>
<dbReference type="InterPro" id="IPR002589">
    <property type="entry name" value="Macro_dom"/>
</dbReference>
<evidence type="ECO:0000256" key="4">
    <source>
        <dbReference type="ARBA" id="ARBA00023027"/>
    </source>
</evidence>
<dbReference type="Gene3D" id="3.90.228.10">
    <property type="match status" value="1"/>
</dbReference>
<dbReference type="InterPro" id="IPR012317">
    <property type="entry name" value="Poly(ADP-ribose)pol_cat_dom"/>
</dbReference>
<dbReference type="SUPFAM" id="SSF52949">
    <property type="entry name" value="Macro domain-like"/>
    <property type="match status" value="1"/>
</dbReference>
<dbReference type="Proteomes" id="UP000694888">
    <property type="component" value="Unplaced"/>
</dbReference>
<dbReference type="SUPFAM" id="SSF56399">
    <property type="entry name" value="ADP-ribosylation"/>
    <property type="match status" value="1"/>
</dbReference>
<keyword evidence="5" id="KW-0539">Nucleus</keyword>
<evidence type="ECO:0000313" key="9">
    <source>
        <dbReference type="Proteomes" id="UP000694888"/>
    </source>
</evidence>
<keyword evidence="2 6" id="KW-0328">Glycosyltransferase</keyword>
<evidence type="ECO:0000256" key="6">
    <source>
        <dbReference type="RuleBase" id="RU362114"/>
    </source>
</evidence>
<feature type="domain" description="PARP catalytic" evidence="7">
    <location>
        <begin position="647"/>
        <end position="922"/>
    </location>
</feature>
<organism evidence="9 10">
    <name type="scientific">Aplysia californica</name>
    <name type="common">California sea hare</name>
    <dbReference type="NCBI Taxonomy" id="6500"/>
    <lineage>
        <taxon>Eukaryota</taxon>
        <taxon>Metazoa</taxon>
        <taxon>Spiralia</taxon>
        <taxon>Lophotrochozoa</taxon>
        <taxon>Mollusca</taxon>
        <taxon>Gastropoda</taxon>
        <taxon>Heterobranchia</taxon>
        <taxon>Euthyneura</taxon>
        <taxon>Tectipleura</taxon>
        <taxon>Aplysiida</taxon>
        <taxon>Aplysioidea</taxon>
        <taxon>Aplysiidae</taxon>
        <taxon>Aplysia</taxon>
    </lineage>
</organism>
<keyword evidence="9" id="KW-1185">Reference proteome</keyword>
<dbReference type="PROSITE" id="PS51154">
    <property type="entry name" value="MACRO"/>
    <property type="match status" value="1"/>
</dbReference>
<accession>A0ABM0JLX5</accession>
<dbReference type="InterPro" id="IPR043472">
    <property type="entry name" value="Macro_dom-like"/>
</dbReference>
<name>A0ABM0JLX5_APLCA</name>
<evidence type="ECO:0000256" key="2">
    <source>
        <dbReference type="ARBA" id="ARBA00022676"/>
    </source>
</evidence>
<dbReference type="InterPro" id="IPR052056">
    <property type="entry name" value="Mono-ARTD/PARP"/>
</dbReference>
<evidence type="ECO:0000256" key="5">
    <source>
        <dbReference type="ARBA" id="ARBA00023242"/>
    </source>
</evidence>
<dbReference type="Pfam" id="PF00644">
    <property type="entry name" value="PARP"/>
    <property type="match status" value="1"/>
</dbReference>
<dbReference type="RefSeq" id="XP_005096756.1">
    <property type="nucleotide sequence ID" value="XM_005096699.3"/>
</dbReference>
<evidence type="ECO:0000256" key="1">
    <source>
        <dbReference type="ARBA" id="ARBA00004123"/>
    </source>
</evidence>
<proteinExistence type="predicted"/>
<protein>
    <recommendedName>
        <fullName evidence="6">Poly [ADP-ribose] polymerase</fullName>
        <shortName evidence="6">PARP</shortName>
        <ecNumber evidence="6">2.4.2.-</ecNumber>
    </recommendedName>
</protein>
<dbReference type="PANTHER" id="PTHR14453:SF67">
    <property type="entry name" value="POLY [ADP-RIBOSE] POLYMERASE"/>
    <property type="match status" value="1"/>
</dbReference>
<dbReference type="EC" id="2.4.2.-" evidence="6"/>
<reference evidence="10" key="1">
    <citation type="submission" date="2025-08" db="UniProtKB">
        <authorList>
            <consortium name="RefSeq"/>
        </authorList>
    </citation>
    <scope>IDENTIFICATION</scope>
</reference>
<dbReference type="Gene3D" id="3.40.220.10">
    <property type="entry name" value="Leucine Aminopeptidase, subunit E, domain 1"/>
    <property type="match status" value="1"/>
</dbReference>
<dbReference type="GeneID" id="101851403"/>
<gene>
    <name evidence="10" type="primary">LOC101851403</name>
</gene>
<evidence type="ECO:0000256" key="3">
    <source>
        <dbReference type="ARBA" id="ARBA00022679"/>
    </source>
</evidence>
<evidence type="ECO:0000259" key="8">
    <source>
        <dbReference type="PROSITE" id="PS51154"/>
    </source>
</evidence>
<comment type="subcellular location">
    <subcellularLocation>
        <location evidence="1">Nucleus</location>
    </subcellularLocation>
</comment>
<feature type="domain" description="Macro" evidence="8">
    <location>
        <begin position="329"/>
        <end position="513"/>
    </location>
</feature>